<keyword evidence="8" id="KW-0997">Cell inner membrane</keyword>
<keyword evidence="6 8" id="KW-0472">Membrane</keyword>
<evidence type="ECO:0000256" key="3">
    <source>
        <dbReference type="ARBA" id="ARBA00022618"/>
    </source>
</evidence>
<dbReference type="NCBIfam" id="TIGR02209">
    <property type="entry name" value="ftsL_broad"/>
    <property type="match status" value="1"/>
</dbReference>
<feature type="signal peptide" evidence="10">
    <location>
        <begin position="1"/>
        <end position="21"/>
    </location>
</feature>
<reference evidence="11 12" key="1">
    <citation type="submission" date="2024-07" db="EMBL/GenBank/DDBJ databases">
        <title>Uliginosibacterium paludis KCTC:42655.</title>
        <authorList>
            <person name="Kim M.K."/>
        </authorList>
    </citation>
    <scope>NUCLEOTIDE SEQUENCE [LARGE SCALE GENOMIC DNA]</scope>
    <source>
        <strain evidence="11 12">KCTC 42655</strain>
    </source>
</reference>
<organism evidence="11 12">
    <name type="scientific">Uliginosibacterium paludis</name>
    <dbReference type="NCBI Taxonomy" id="1615952"/>
    <lineage>
        <taxon>Bacteria</taxon>
        <taxon>Pseudomonadati</taxon>
        <taxon>Pseudomonadota</taxon>
        <taxon>Betaproteobacteria</taxon>
        <taxon>Rhodocyclales</taxon>
        <taxon>Zoogloeaceae</taxon>
        <taxon>Uliginosibacterium</taxon>
    </lineage>
</organism>
<dbReference type="EMBL" id="JBEWLZ010000014">
    <property type="protein sequence ID" value="MET1491684.1"/>
    <property type="molecule type" value="Genomic_DNA"/>
</dbReference>
<dbReference type="RefSeq" id="WP_345928188.1">
    <property type="nucleotide sequence ID" value="NZ_JBDIVF010000005.1"/>
</dbReference>
<comment type="subunit">
    <text evidence="8">Part of a complex composed of FtsB, FtsL and FtsQ.</text>
</comment>
<name>A0ABV2CUV1_9RHOO</name>
<comment type="subcellular location">
    <subcellularLocation>
        <location evidence="8">Cell inner membrane</location>
        <topology evidence="8">Single-pass type II membrane protein</topology>
    </subcellularLocation>
    <subcellularLocation>
        <location evidence="1">Cell membrane</location>
        <topology evidence="1">Single-pass type II membrane protein</topology>
    </subcellularLocation>
    <text evidence="8">Localizes to the division septum where it forms a ring structure.</text>
</comment>
<evidence type="ECO:0000256" key="8">
    <source>
        <dbReference type="HAMAP-Rule" id="MF_00910"/>
    </source>
</evidence>
<dbReference type="Pfam" id="PF04999">
    <property type="entry name" value="FtsL"/>
    <property type="match status" value="1"/>
</dbReference>
<sequence length="90" mass="9741">MTRLTALLAILTVCCALGVVASQHNARKLVTAIEREQVHTRNLEVEWNQLDIEQQAVAALPTVERFARGTLHMAAPAKGDQLTLNPAKGG</sequence>
<feature type="chain" id="PRO_5046043012" description="Cell division protein FtsL" evidence="10">
    <location>
        <begin position="22"/>
        <end position="90"/>
    </location>
</feature>
<keyword evidence="10" id="KW-0732">Signal</keyword>
<keyword evidence="4 8" id="KW-0812">Transmembrane</keyword>
<dbReference type="PANTHER" id="PTHR37479">
    <property type="entry name" value="CELL DIVISION PROTEIN FTSL"/>
    <property type="match status" value="1"/>
</dbReference>
<gene>
    <name evidence="8 11" type="primary">ftsL</name>
    <name evidence="11" type="ORF">ABVT11_17730</name>
</gene>
<dbReference type="GO" id="GO:0051301">
    <property type="term" value="P:cell division"/>
    <property type="evidence" value="ECO:0007669"/>
    <property type="project" value="UniProtKB-KW"/>
</dbReference>
<accession>A0ABV2CUV1</accession>
<keyword evidence="5 8" id="KW-1133">Transmembrane helix</keyword>
<evidence type="ECO:0000256" key="9">
    <source>
        <dbReference type="NCBIfam" id="TIGR02209"/>
    </source>
</evidence>
<proteinExistence type="inferred from homology"/>
<evidence type="ECO:0000256" key="7">
    <source>
        <dbReference type="ARBA" id="ARBA00023306"/>
    </source>
</evidence>
<dbReference type="HAMAP" id="MF_00910">
    <property type="entry name" value="FtsL"/>
    <property type="match status" value="1"/>
</dbReference>
<evidence type="ECO:0000256" key="4">
    <source>
        <dbReference type="ARBA" id="ARBA00022692"/>
    </source>
</evidence>
<keyword evidence="7 8" id="KW-0131">Cell cycle</keyword>
<keyword evidence="3 8" id="KW-0132">Cell division</keyword>
<evidence type="ECO:0000256" key="1">
    <source>
        <dbReference type="ARBA" id="ARBA00004401"/>
    </source>
</evidence>
<keyword evidence="12" id="KW-1185">Reference proteome</keyword>
<comment type="caution">
    <text evidence="11">The sequence shown here is derived from an EMBL/GenBank/DDBJ whole genome shotgun (WGS) entry which is preliminary data.</text>
</comment>
<evidence type="ECO:0000256" key="6">
    <source>
        <dbReference type="ARBA" id="ARBA00023136"/>
    </source>
</evidence>
<dbReference type="Proteomes" id="UP001548590">
    <property type="component" value="Unassembled WGS sequence"/>
</dbReference>
<evidence type="ECO:0000313" key="12">
    <source>
        <dbReference type="Proteomes" id="UP001548590"/>
    </source>
</evidence>
<keyword evidence="2 8" id="KW-1003">Cell membrane</keyword>
<evidence type="ECO:0000256" key="10">
    <source>
        <dbReference type="SAM" id="SignalP"/>
    </source>
</evidence>
<comment type="similarity">
    <text evidence="8">Belongs to the FtsL family.</text>
</comment>
<comment type="function">
    <text evidence="8">Essential cell division protein. May link together the upstream cell division proteins, which are predominantly cytoplasmic, with the downstream cell division proteins, which are predominantly periplasmic.</text>
</comment>
<dbReference type="PANTHER" id="PTHR37479:SF1">
    <property type="entry name" value="CELL DIVISION PROTEIN FTSL"/>
    <property type="match status" value="1"/>
</dbReference>
<dbReference type="InterPro" id="IPR011922">
    <property type="entry name" value="Cell_div_FtsL"/>
</dbReference>
<evidence type="ECO:0000256" key="2">
    <source>
        <dbReference type="ARBA" id="ARBA00022475"/>
    </source>
</evidence>
<evidence type="ECO:0000313" key="11">
    <source>
        <dbReference type="EMBL" id="MET1491684.1"/>
    </source>
</evidence>
<protein>
    <recommendedName>
        <fullName evidence="8 9">Cell division protein FtsL</fullName>
    </recommendedName>
</protein>
<evidence type="ECO:0000256" key="5">
    <source>
        <dbReference type="ARBA" id="ARBA00022989"/>
    </source>
</evidence>